<dbReference type="AlphaFoldDB" id="A0A9X2BWG8"/>
<dbReference type="RefSeq" id="WP_248669832.1">
    <property type="nucleotide sequence ID" value="NZ_JALPRX010000144.1"/>
</dbReference>
<evidence type="ECO:0000313" key="2">
    <source>
        <dbReference type="Proteomes" id="UP001139516"/>
    </source>
</evidence>
<proteinExistence type="predicted"/>
<organism evidence="1 2">
    <name type="scientific">Roseomonas acroporae</name>
    <dbReference type="NCBI Taxonomy" id="2937791"/>
    <lineage>
        <taxon>Bacteria</taxon>
        <taxon>Pseudomonadati</taxon>
        <taxon>Pseudomonadota</taxon>
        <taxon>Alphaproteobacteria</taxon>
        <taxon>Acetobacterales</taxon>
        <taxon>Roseomonadaceae</taxon>
        <taxon>Roseomonas</taxon>
    </lineage>
</organism>
<dbReference type="EMBL" id="JALPRX010000144">
    <property type="protein sequence ID" value="MCK8787783.1"/>
    <property type="molecule type" value="Genomic_DNA"/>
</dbReference>
<dbReference type="Proteomes" id="UP001139516">
    <property type="component" value="Unassembled WGS sequence"/>
</dbReference>
<name>A0A9X2BWG8_9PROT</name>
<accession>A0A9X2BWG8</accession>
<gene>
    <name evidence="1" type="ORF">M0638_25840</name>
</gene>
<keyword evidence="2" id="KW-1185">Reference proteome</keyword>
<reference evidence="1" key="1">
    <citation type="submission" date="2022-04" db="EMBL/GenBank/DDBJ databases">
        <title>Roseomonas acroporae sp. nov., isolated from coral Acropora digitifera.</title>
        <authorList>
            <person name="Sun H."/>
        </authorList>
    </citation>
    <scope>NUCLEOTIDE SEQUENCE</scope>
    <source>
        <strain evidence="1">NAR14</strain>
    </source>
</reference>
<protein>
    <submittedName>
        <fullName evidence="1">Uncharacterized protein</fullName>
    </submittedName>
</protein>
<evidence type="ECO:0000313" key="1">
    <source>
        <dbReference type="EMBL" id="MCK8787783.1"/>
    </source>
</evidence>
<sequence>MLRQQQIGQGISVPCPFRLNVMREGIEMDRTPGLEPIQPDRIRPERLADPWREPWREPWRAPWRIPLKASIEG</sequence>
<comment type="caution">
    <text evidence="1">The sequence shown here is derived from an EMBL/GenBank/DDBJ whole genome shotgun (WGS) entry which is preliminary data.</text>
</comment>